<reference evidence="6 7" key="1">
    <citation type="submission" date="2017-12" db="EMBL/GenBank/DDBJ databases">
        <title>Comparative genomics of Botrytis spp.</title>
        <authorList>
            <person name="Valero-Jimenez C.A."/>
            <person name="Tapia P."/>
            <person name="Veloso J."/>
            <person name="Silva-Moreno E."/>
            <person name="Staats M."/>
            <person name="Valdes J.H."/>
            <person name="Van Kan J.A.L."/>
        </authorList>
    </citation>
    <scope>NUCLEOTIDE SEQUENCE [LARGE SCALE GENOMIC DNA]</scope>
    <source>
        <strain evidence="6 7">Bh0001</strain>
    </source>
</reference>
<dbReference type="EC" id="4.2.1.1" evidence="5"/>
<comment type="cofactor">
    <cofactor evidence="4">
        <name>Zn(2+)</name>
        <dbReference type="ChEBI" id="CHEBI:29105"/>
    </cofactor>
    <text evidence="4">Binds 1 zinc ion per subunit.</text>
</comment>
<sequence>MPAEIPFIAAASTAHTTHTTHSETPIQRNLIESNKIYAANFTQGDLALPPAKKYAVVTCMDARIDPSAAFGIALGDAHVIRNAGGSARDALRSLVISQQLLGTNEILLVKHTGCGMLTFGNEDAVKLVEERLGEGAKKELDAFGGDFLPFADLEGEVRRDVEWLRVVEVIPEKVGVSGWVYEVESGNVRRVV</sequence>
<keyword evidence="7" id="KW-1185">Reference proteome</keyword>
<comment type="function">
    <text evidence="5">Reversible hydration of carbon dioxide.</text>
</comment>
<keyword evidence="5" id="KW-0456">Lyase</keyword>
<gene>
    <name evidence="6" type="ORF">BHYA_0001g01460</name>
</gene>
<evidence type="ECO:0000256" key="2">
    <source>
        <dbReference type="ARBA" id="ARBA00022723"/>
    </source>
</evidence>
<dbReference type="EMBL" id="PQXK01000001">
    <property type="protein sequence ID" value="TGO43513.1"/>
    <property type="molecule type" value="Genomic_DNA"/>
</dbReference>
<comment type="similarity">
    <text evidence="1 5">Belongs to the beta-class carbonic anhydrase family.</text>
</comment>
<feature type="binding site" evidence="4">
    <location>
        <position position="114"/>
    </location>
    <ligand>
        <name>Zn(2+)</name>
        <dbReference type="ChEBI" id="CHEBI:29105"/>
    </ligand>
</feature>
<dbReference type="PANTHER" id="PTHR43175:SF3">
    <property type="entry name" value="CARBON DISULFIDE HYDROLASE"/>
    <property type="match status" value="1"/>
</dbReference>
<feature type="binding site" evidence="4">
    <location>
        <position position="61"/>
    </location>
    <ligand>
        <name>Zn(2+)</name>
        <dbReference type="ChEBI" id="CHEBI:29105"/>
    </ligand>
</feature>
<keyword evidence="2 4" id="KW-0479">Metal-binding</keyword>
<dbReference type="Gene3D" id="3.40.1050.10">
    <property type="entry name" value="Carbonic anhydrase"/>
    <property type="match status" value="1"/>
</dbReference>
<dbReference type="InterPro" id="IPR036874">
    <property type="entry name" value="Carbonic_anhydrase_sf"/>
</dbReference>
<evidence type="ECO:0000256" key="3">
    <source>
        <dbReference type="ARBA" id="ARBA00022833"/>
    </source>
</evidence>
<feature type="binding site" evidence="4">
    <location>
        <position position="111"/>
    </location>
    <ligand>
        <name>Zn(2+)</name>
        <dbReference type="ChEBI" id="CHEBI:29105"/>
    </ligand>
</feature>
<name>A0A4Z1HEH8_9HELO</name>
<evidence type="ECO:0000256" key="5">
    <source>
        <dbReference type="RuleBase" id="RU003956"/>
    </source>
</evidence>
<protein>
    <recommendedName>
        <fullName evidence="5">Carbonic anhydrase</fullName>
        <ecNumber evidence="5">4.2.1.1</ecNumber>
    </recommendedName>
    <alternativeName>
        <fullName evidence="5">Carbonate dehydratase</fullName>
    </alternativeName>
</protein>
<evidence type="ECO:0000313" key="6">
    <source>
        <dbReference type="EMBL" id="TGO43513.1"/>
    </source>
</evidence>
<evidence type="ECO:0000256" key="1">
    <source>
        <dbReference type="ARBA" id="ARBA00006217"/>
    </source>
</evidence>
<accession>A0A4Z1HEH8</accession>
<dbReference type="SUPFAM" id="SSF53056">
    <property type="entry name" value="beta-carbonic anhydrase, cab"/>
    <property type="match status" value="1"/>
</dbReference>
<dbReference type="Proteomes" id="UP000297814">
    <property type="component" value="Unassembled WGS sequence"/>
</dbReference>
<evidence type="ECO:0000256" key="4">
    <source>
        <dbReference type="PIRSR" id="PIRSR601765-1"/>
    </source>
</evidence>
<dbReference type="AlphaFoldDB" id="A0A4Z1HEH8"/>
<dbReference type="PANTHER" id="PTHR43175">
    <property type="entry name" value="CARBONIC ANHYDRASE"/>
    <property type="match status" value="1"/>
</dbReference>
<comment type="caution">
    <text evidence="6">The sequence shown here is derived from an EMBL/GenBank/DDBJ whole genome shotgun (WGS) entry which is preliminary data.</text>
</comment>
<keyword evidence="3 4" id="KW-0862">Zinc</keyword>
<comment type="catalytic activity">
    <reaction evidence="5">
        <text>hydrogencarbonate + H(+) = CO2 + H2O</text>
        <dbReference type="Rhea" id="RHEA:10748"/>
        <dbReference type="ChEBI" id="CHEBI:15377"/>
        <dbReference type="ChEBI" id="CHEBI:15378"/>
        <dbReference type="ChEBI" id="CHEBI:16526"/>
        <dbReference type="ChEBI" id="CHEBI:17544"/>
        <dbReference type="EC" id="4.2.1.1"/>
    </reaction>
</comment>
<dbReference type="GO" id="GO:0004089">
    <property type="term" value="F:carbonate dehydratase activity"/>
    <property type="evidence" value="ECO:0007669"/>
    <property type="project" value="UniProtKB-UniRule"/>
</dbReference>
<proteinExistence type="inferred from homology"/>
<dbReference type="GO" id="GO:0008270">
    <property type="term" value="F:zinc ion binding"/>
    <property type="evidence" value="ECO:0007669"/>
    <property type="project" value="UniProtKB-UniRule"/>
</dbReference>
<feature type="binding site" evidence="4">
    <location>
        <position position="59"/>
    </location>
    <ligand>
        <name>Zn(2+)</name>
        <dbReference type="ChEBI" id="CHEBI:29105"/>
    </ligand>
</feature>
<dbReference type="InterPro" id="IPR001765">
    <property type="entry name" value="Carbonic_anhydrase"/>
</dbReference>
<dbReference type="CDD" id="cd03379">
    <property type="entry name" value="beta_CA_cladeD"/>
    <property type="match status" value="1"/>
</dbReference>
<dbReference type="SMART" id="SM00947">
    <property type="entry name" value="Pro_CA"/>
    <property type="match status" value="1"/>
</dbReference>
<organism evidence="6 7">
    <name type="scientific">Botrytis hyacinthi</name>
    <dbReference type="NCBI Taxonomy" id="278943"/>
    <lineage>
        <taxon>Eukaryota</taxon>
        <taxon>Fungi</taxon>
        <taxon>Dikarya</taxon>
        <taxon>Ascomycota</taxon>
        <taxon>Pezizomycotina</taxon>
        <taxon>Leotiomycetes</taxon>
        <taxon>Helotiales</taxon>
        <taxon>Sclerotiniaceae</taxon>
        <taxon>Botrytis</taxon>
    </lineage>
</organism>
<evidence type="ECO:0000313" key="7">
    <source>
        <dbReference type="Proteomes" id="UP000297814"/>
    </source>
</evidence>
<dbReference type="Pfam" id="PF00484">
    <property type="entry name" value="Pro_CA"/>
    <property type="match status" value="1"/>
</dbReference>